<dbReference type="EMBL" id="SMCR01000005">
    <property type="protein sequence ID" value="TCV95425.1"/>
    <property type="molecule type" value="Genomic_DNA"/>
</dbReference>
<proteinExistence type="predicted"/>
<evidence type="ECO:0000256" key="1">
    <source>
        <dbReference type="SAM" id="Phobius"/>
    </source>
</evidence>
<gene>
    <name evidence="2" type="ORF">EDC52_10527</name>
</gene>
<sequence length="120" mass="13355">MINQNFINNSRVNDNELYLLAPIHESTIKNLPGDYFENKSITLLRKLNRIKNSSSSLVIKAAKIISPTLIVACTIIGIYEIGDSDKFDENTKKYYPYFLATAGGLLSGIGIAMNIIDKNN</sequence>
<keyword evidence="1" id="KW-0472">Membrane</keyword>
<feature type="transmembrane region" description="Helical" evidence="1">
    <location>
        <begin position="94"/>
        <end position="116"/>
    </location>
</feature>
<evidence type="ECO:0000313" key="2">
    <source>
        <dbReference type="EMBL" id="TCV95425.1"/>
    </source>
</evidence>
<comment type="caution">
    <text evidence="2">The sequence shown here is derived from an EMBL/GenBank/DDBJ whole genome shotgun (WGS) entry which is preliminary data.</text>
</comment>
<accession>A0A4R3YR52</accession>
<name>A0A4R3YR52_9GAMM</name>
<evidence type="ECO:0000313" key="3">
    <source>
        <dbReference type="Proteomes" id="UP000295719"/>
    </source>
</evidence>
<reference evidence="2 3" key="1">
    <citation type="submission" date="2019-03" db="EMBL/GenBank/DDBJ databases">
        <title>Genomic Encyclopedia of Type Strains, Phase IV (KMG-IV): sequencing the most valuable type-strain genomes for metagenomic binning, comparative biology and taxonomic classification.</title>
        <authorList>
            <person name="Goeker M."/>
        </authorList>
    </citation>
    <scope>NUCLEOTIDE SEQUENCE [LARGE SCALE GENOMIC DNA]</scope>
    <source>
        <strain evidence="2 3">DSM 19580</strain>
    </source>
</reference>
<keyword evidence="1" id="KW-1133">Transmembrane helix</keyword>
<protein>
    <submittedName>
        <fullName evidence="2">Uncharacterized protein</fullName>
    </submittedName>
</protein>
<dbReference type="AlphaFoldDB" id="A0A4R3YR52"/>
<dbReference type="Proteomes" id="UP000295719">
    <property type="component" value="Unassembled WGS sequence"/>
</dbReference>
<feature type="transmembrane region" description="Helical" evidence="1">
    <location>
        <begin position="57"/>
        <end position="82"/>
    </location>
</feature>
<keyword evidence="3" id="KW-1185">Reference proteome</keyword>
<organism evidence="2 3">
    <name type="scientific">Biostraticola tofi</name>
    <dbReference type="NCBI Taxonomy" id="466109"/>
    <lineage>
        <taxon>Bacteria</taxon>
        <taxon>Pseudomonadati</taxon>
        <taxon>Pseudomonadota</taxon>
        <taxon>Gammaproteobacteria</taxon>
        <taxon>Enterobacterales</taxon>
        <taxon>Bruguierivoracaceae</taxon>
        <taxon>Biostraticola</taxon>
    </lineage>
</organism>
<dbReference type="RefSeq" id="WP_131865538.1">
    <property type="nucleotide sequence ID" value="NZ_SMCR01000005.1"/>
</dbReference>
<keyword evidence="1" id="KW-0812">Transmembrane</keyword>